<dbReference type="Gene3D" id="2.130.10.10">
    <property type="entry name" value="YVTN repeat-like/Quinoprotein amine dehydrogenase"/>
    <property type="match status" value="1"/>
</dbReference>
<feature type="domain" description="Pyrrolo-quinoline quinone repeat" evidence="2">
    <location>
        <begin position="197"/>
        <end position="349"/>
    </location>
</feature>
<dbReference type="InterPro" id="IPR011047">
    <property type="entry name" value="Quinoprotein_ADH-like_sf"/>
</dbReference>
<feature type="transmembrane region" description="Helical" evidence="1">
    <location>
        <begin position="39"/>
        <end position="58"/>
    </location>
</feature>
<evidence type="ECO:0000313" key="4">
    <source>
        <dbReference type="Proteomes" id="UP000093902"/>
    </source>
</evidence>
<dbReference type="Pfam" id="PF13360">
    <property type="entry name" value="PQQ_2"/>
    <property type="match status" value="1"/>
</dbReference>
<name>A0A1A0R4I7_MYCPR</name>
<keyword evidence="1" id="KW-0812">Transmembrane</keyword>
<sequence>MAPIPYQGVVDQLGWYAFGGAIVPLVFLLNALRGRRWGLALFVALGSAIALVASIGLYPDGLFATYRALVSDYAATQALPAALAAWVLAVAGCTTLVLAGLPLIDMGPAHRREWIGGAAVGVVVAALVGGFLLRDANPGRQFEATVAQEAEAPDLPATFLGNKRFSVGFDSGLSRNSWETAYSLQAAGTGFVVREHNGVRAYDAEGTERWHLLHTGGWQVEGFQVFDDLKTVVVLFSSDAYHSGEVVGLDATTGRQLWRSADLDLFGSPGVDWIRSGDDSGLFYLTVQDGDELTRLDSRTGDRLWSVQVPAPIDRIDTRSGIGYLTGSVTGERVQIRYVSLDPETGRQRFDVVADEYPVAAIYDRDALPDTSVFSVVHAGRDGVAFRDRLGRTFYVNGVTGAATPLEGRVKFGYPAVDAFIEQFRYPQDNLRRLREGSDAAIRCTLPDGISVGGRAFLRDEMVASERGDGLAAVRRSDCSMVSGRQHVAGGSDVVVVPGAILVVDHRTGTITGYS</sequence>
<dbReference type="AlphaFoldDB" id="A0A1A0R4I7"/>
<feature type="transmembrane region" description="Helical" evidence="1">
    <location>
        <begin position="13"/>
        <end position="32"/>
    </location>
</feature>
<protein>
    <recommendedName>
        <fullName evidence="2">Pyrrolo-quinoline quinone repeat domain-containing protein</fullName>
    </recommendedName>
</protein>
<comment type="caution">
    <text evidence="3">The sequence shown here is derived from an EMBL/GenBank/DDBJ whole genome shotgun (WGS) entry which is preliminary data.</text>
</comment>
<reference evidence="4" key="1">
    <citation type="submission" date="2016-06" db="EMBL/GenBank/DDBJ databases">
        <authorList>
            <person name="Sutton G."/>
            <person name="Brinkac L."/>
            <person name="Sanka R."/>
            <person name="Adams M."/>
            <person name="Lau E."/>
            <person name="Mehaffy C."/>
            <person name="Tameris M."/>
            <person name="Hatherill M."/>
            <person name="Hanekom W."/>
            <person name="Mahomed H."/>
            <person name="Mcshane H."/>
        </authorList>
    </citation>
    <scope>NUCLEOTIDE SEQUENCE [LARGE SCALE GENOMIC DNA]</scope>
    <source>
        <strain evidence="4">852002-51209_SCH5440388</strain>
    </source>
</reference>
<evidence type="ECO:0000256" key="1">
    <source>
        <dbReference type="SAM" id="Phobius"/>
    </source>
</evidence>
<dbReference type="InterPro" id="IPR002372">
    <property type="entry name" value="PQQ_rpt_dom"/>
</dbReference>
<dbReference type="InterPro" id="IPR015943">
    <property type="entry name" value="WD40/YVTN_repeat-like_dom_sf"/>
</dbReference>
<dbReference type="EMBL" id="LZSO01000028">
    <property type="protein sequence ID" value="OBB28674.1"/>
    <property type="molecule type" value="Genomic_DNA"/>
</dbReference>
<keyword evidence="1" id="KW-1133">Transmembrane helix</keyword>
<evidence type="ECO:0000259" key="2">
    <source>
        <dbReference type="Pfam" id="PF13360"/>
    </source>
</evidence>
<accession>A0A1A0R4I7</accession>
<gene>
    <name evidence="3" type="ORF">A5792_22410</name>
</gene>
<feature type="transmembrane region" description="Helical" evidence="1">
    <location>
        <begin position="78"/>
        <end position="102"/>
    </location>
</feature>
<dbReference type="Proteomes" id="UP000093902">
    <property type="component" value="Unassembled WGS sequence"/>
</dbReference>
<organism evidence="3 4">
    <name type="scientific">Mycolicibacterium peregrinum</name>
    <name type="common">Mycobacterium peregrinum</name>
    <dbReference type="NCBI Taxonomy" id="43304"/>
    <lineage>
        <taxon>Bacteria</taxon>
        <taxon>Bacillati</taxon>
        <taxon>Actinomycetota</taxon>
        <taxon>Actinomycetes</taxon>
        <taxon>Mycobacteriales</taxon>
        <taxon>Mycobacteriaceae</taxon>
        <taxon>Mycolicibacterium</taxon>
    </lineage>
</organism>
<dbReference type="SUPFAM" id="SSF50998">
    <property type="entry name" value="Quinoprotein alcohol dehydrogenase-like"/>
    <property type="match status" value="1"/>
</dbReference>
<feature type="transmembrane region" description="Helical" evidence="1">
    <location>
        <begin position="114"/>
        <end position="133"/>
    </location>
</feature>
<proteinExistence type="predicted"/>
<keyword evidence="1" id="KW-0472">Membrane</keyword>
<evidence type="ECO:0000313" key="3">
    <source>
        <dbReference type="EMBL" id="OBB28674.1"/>
    </source>
</evidence>